<evidence type="ECO:0000256" key="5">
    <source>
        <dbReference type="ARBA" id="ARBA00023136"/>
    </source>
</evidence>
<dbReference type="AlphaFoldDB" id="A0A9E5JNZ0"/>
<evidence type="ECO:0000313" key="7">
    <source>
        <dbReference type="EMBL" id="NHF62937.1"/>
    </source>
</evidence>
<dbReference type="Gene3D" id="1.20.1260.100">
    <property type="entry name" value="TspO/MBR protein"/>
    <property type="match status" value="1"/>
</dbReference>
<dbReference type="GO" id="GO:0033013">
    <property type="term" value="P:tetrapyrrole metabolic process"/>
    <property type="evidence" value="ECO:0007669"/>
    <property type="project" value="UniProtKB-ARBA"/>
</dbReference>
<comment type="subcellular location">
    <subcellularLocation>
        <location evidence="1">Membrane</location>
        <topology evidence="1">Multi-pass membrane protein</topology>
    </subcellularLocation>
</comment>
<proteinExistence type="inferred from homology"/>
<evidence type="ECO:0000313" key="8">
    <source>
        <dbReference type="Proteomes" id="UP000818266"/>
    </source>
</evidence>
<dbReference type="PIRSF" id="PIRSF005859">
    <property type="entry name" value="PBR"/>
    <property type="match status" value="1"/>
</dbReference>
<feature type="transmembrane region" description="Helical" evidence="6">
    <location>
        <begin position="23"/>
        <end position="48"/>
    </location>
</feature>
<feature type="transmembrane region" description="Helical" evidence="6">
    <location>
        <begin position="128"/>
        <end position="149"/>
    </location>
</feature>
<feature type="transmembrane region" description="Helical" evidence="6">
    <location>
        <begin position="156"/>
        <end position="180"/>
    </location>
</feature>
<feature type="transmembrane region" description="Helical" evidence="6">
    <location>
        <begin position="68"/>
        <end position="86"/>
    </location>
</feature>
<comment type="similarity">
    <text evidence="2">Belongs to the TspO/BZRP family.</text>
</comment>
<evidence type="ECO:0000256" key="3">
    <source>
        <dbReference type="ARBA" id="ARBA00022692"/>
    </source>
</evidence>
<keyword evidence="4 6" id="KW-1133">Transmembrane helix</keyword>
<comment type="caution">
    <text evidence="7">The sequence shown here is derived from an EMBL/GenBank/DDBJ whole genome shotgun (WGS) entry which is preliminary data.</text>
</comment>
<evidence type="ECO:0000256" key="1">
    <source>
        <dbReference type="ARBA" id="ARBA00004141"/>
    </source>
</evidence>
<dbReference type="Proteomes" id="UP000818266">
    <property type="component" value="Unassembled WGS sequence"/>
</dbReference>
<dbReference type="PANTHER" id="PTHR10057:SF0">
    <property type="entry name" value="TRANSLOCATOR PROTEIN"/>
    <property type="match status" value="1"/>
</dbReference>
<dbReference type="FunFam" id="1.20.1260.100:FF:000001">
    <property type="entry name" value="translocator protein 2"/>
    <property type="match status" value="1"/>
</dbReference>
<keyword evidence="8" id="KW-1185">Reference proteome</keyword>
<keyword evidence="5 6" id="KW-0472">Membrane</keyword>
<dbReference type="GO" id="GO:0016020">
    <property type="term" value="C:membrane"/>
    <property type="evidence" value="ECO:0007669"/>
    <property type="project" value="UniProtKB-SubCell"/>
</dbReference>
<reference evidence="7 8" key="1">
    <citation type="submission" date="2020-03" db="EMBL/GenBank/DDBJ databases">
        <title>Chryseoglobus sp. isolated from a deep-sea seamount.</title>
        <authorList>
            <person name="Zhang D.-C."/>
        </authorList>
    </citation>
    <scope>NUCLEOTIDE SEQUENCE [LARGE SCALE GENOMIC DNA]</scope>
    <source>
        <strain evidence="7 8">KN1116</strain>
    </source>
</reference>
<dbReference type="EMBL" id="VIKT02000009">
    <property type="protein sequence ID" value="NHF62937.1"/>
    <property type="molecule type" value="Genomic_DNA"/>
</dbReference>
<feature type="transmembrane region" description="Helical" evidence="6">
    <location>
        <begin position="98"/>
        <end position="122"/>
    </location>
</feature>
<keyword evidence="3 6" id="KW-0812">Transmembrane</keyword>
<dbReference type="InterPro" id="IPR004307">
    <property type="entry name" value="TspO_MBR"/>
</dbReference>
<gene>
    <name evidence="7" type="ORF">FK219_006755</name>
</gene>
<dbReference type="CDD" id="cd15904">
    <property type="entry name" value="TSPO_MBR"/>
    <property type="match status" value="1"/>
</dbReference>
<sequence length="181" mass="19173">MVGARAQESAIPTSGDHSAVRSAFALTGFLAASFVVAVIGSALSVTAISGWYDDLAKPMWTPPNTVFGSVWTVLYSSMAVAAWLVWRHPASTARRRALVAYVVQLVLNGFWTPVFFGLGSLIGASGLWIALGIIVALDFAILAAIIRFADISKPAAALLIPYWFWTLFATTLNAAIAVLAA</sequence>
<dbReference type="Pfam" id="PF03073">
    <property type="entry name" value="TspO_MBR"/>
    <property type="match status" value="1"/>
</dbReference>
<organism evidence="7 8">
    <name type="scientific">Microcella pacifica</name>
    <dbReference type="NCBI Taxonomy" id="2591847"/>
    <lineage>
        <taxon>Bacteria</taxon>
        <taxon>Bacillati</taxon>
        <taxon>Actinomycetota</taxon>
        <taxon>Actinomycetes</taxon>
        <taxon>Micrococcales</taxon>
        <taxon>Microbacteriaceae</taxon>
        <taxon>Microcella</taxon>
    </lineage>
</organism>
<evidence type="ECO:0000256" key="4">
    <source>
        <dbReference type="ARBA" id="ARBA00022989"/>
    </source>
</evidence>
<name>A0A9E5JNZ0_9MICO</name>
<dbReference type="InterPro" id="IPR038330">
    <property type="entry name" value="TspO/MBR-related_sf"/>
</dbReference>
<dbReference type="PANTHER" id="PTHR10057">
    <property type="entry name" value="PERIPHERAL-TYPE BENZODIAZEPINE RECEPTOR"/>
    <property type="match status" value="1"/>
</dbReference>
<evidence type="ECO:0000256" key="6">
    <source>
        <dbReference type="SAM" id="Phobius"/>
    </source>
</evidence>
<dbReference type="RefSeq" id="WP_152583430.1">
    <property type="nucleotide sequence ID" value="NZ_VIKT02000009.1"/>
</dbReference>
<protein>
    <submittedName>
        <fullName evidence="7">Tryptophan-rich sensory protein</fullName>
    </submittedName>
</protein>
<accession>A0A9E5JNZ0</accession>
<dbReference type="OrthoDB" id="9795496at2"/>
<evidence type="ECO:0000256" key="2">
    <source>
        <dbReference type="ARBA" id="ARBA00007524"/>
    </source>
</evidence>